<feature type="compositionally biased region" description="Basic and acidic residues" evidence="1">
    <location>
        <begin position="52"/>
        <end position="75"/>
    </location>
</feature>
<gene>
    <name evidence="2" type="ORF">BV898_11855</name>
</gene>
<feature type="compositionally biased region" description="Basic and acidic residues" evidence="1">
    <location>
        <begin position="1"/>
        <end position="10"/>
    </location>
</feature>
<organism evidence="2 3">
    <name type="scientific">Hypsibius exemplaris</name>
    <name type="common">Freshwater tardigrade</name>
    <dbReference type="NCBI Taxonomy" id="2072580"/>
    <lineage>
        <taxon>Eukaryota</taxon>
        <taxon>Metazoa</taxon>
        <taxon>Ecdysozoa</taxon>
        <taxon>Tardigrada</taxon>
        <taxon>Eutardigrada</taxon>
        <taxon>Parachela</taxon>
        <taxon>Hypsibioidea</taxon>
        <taxon>Hypsibiidae</taxon>
        <taxon>Hypsibius</taxon>
    </lineage>
</organism>
<feature type="compositionally biased region" description="Polar residues" evidence="1">
    <location>
        <begin position="146"/>
        <end position="158"/>
    </location>
</feature>
<proteinExistence type="predicted"/>
<accession>A0A1W0WFJ8</accession>
<feature type="compositionally biased region" description="Basic and acidic residues" evidence="1">
    <location>
        <begin position="159"/>
        <end position="173"/>
    </location>
</feature>
<comment type="caution">
    <text evidence="2">The sequence shown here is derived from an EMBL/GenBank/DDBJ whole genome shotgun (WGS) entry which is preliminary data.</text>
</comment>
<dbReference type="Proteomes" id="UP000192578">
    <property type="component" value="Unassembled WGS sequence"/>
</dbReference>
<evidence type="ECO:0000256" key="1">
    <source>
        <dbReference type="SAM" id="MobiDB-lite"/>
    </source>
</evidence>
<keyword evidence="3" id="KW-1185">Reference proteome</keyword>
<protein>
    <submittedName>
        <fullName evidence="2">Uncharacterized protein</fullName>
    </submittedName>
</protein>
<feature type="compositionally biased region" description="Basic and acidic residues" evidence="1">
    <location>
        <begin position="188"/>
        <end position="204"/>
    </location>
</feature>
<name>A0A1W0WFJ8_HYPEX</name>
<feature type="region of interest" description="Disordered" evidence="1">
    <location>
        <begin position="137"/>
        <end position="258"/>
    </location>
</feature>
<feature type="compositionally biased region" description="Basic and acidic residues" evidence="1">
    <location>
        <begin position="215"/>
        <end position="232"/>
    </location>
</feature>
<evidence type="ECO:0000313" key="2">
    <source>
        <dbReference type="EMBL" id="OQV13974.1"/>
    </source>
</evidence>
<dbReference type="EMBL" id="MTYJ01000113">
    <property type="protein sequence ID" value="OQV13974.1"/>
    <property type="molecule type" value="Genomic_DNA"/>
</dbReference>
<dbReference type="AlphaFoldDB" id="A0A1W0WFJ8"/>
<feature type="compositionally biased region" description="Polar residues" evidence="1">
    <location>
        <begin position="76"/>
        <end position="87"/>
    </location>
</feature>
<feature type="compositionally biased region" description="Polar residues" evidence="1">
    <location>
        <begin position="26"/>
        <end position="46"/>
    </location>
</feature>
<dbReference type="OrthoDB" id="10642673at2759"/>
<feature type="region of interest" description="Disordered" evidence="1">
    <location>
        <begin position="1"/>
        <end position="110"/>
    </location>
</feature>
<evidence type="ECO:0000313" key="3">
    <source>
        <dbReference type="Proteomes" id="UP000192578"/>
    </source>
</evidence>
<reference evidence="3" key="1">
    <citation type="submission" date="2017-01" db="EMBL/GenBank/DDBJ databases">
        <title>Comparative genomics of anhydrobiosis in the tardigrade Hypsibius dujardini.</title>
        <authorList>
            <person name="Yoshida Y."/>
            <person name="Koutsovoulos G."/>
            <person name="Laetsch D."/>
            <person name="Stevens L."/>
            <person name="Kumar S."/>
            <person name="Horikawa D."/>
            <person name="Ishino K."/>
            <person name="Komine S."/>
            <person name="Tomita M."/>
            <person name="Blaxter M."/>
            <person name="Arakawa K."/>
        </authorList>
    </citation>
    <scope>NUCLEOTIDE SEQUENCE [LARGE SCALE GENOMIC DNA]</scope>
    <source>
        <strain evidence="3">Z151</strain>
    </source>
</reference>
<sequence length="441" mass="49181">MPAAQDDHRAASPAGRRYRIPPDSATEAQSENQRPNPNTAARSATCQKCGKRKPEPLPSHDFRMTSRSDNIDNRKYSTSSNTYNCPSNDGRKENLGNRPSGSGNHRDPVRQPSIIFDGIKAGPDQLIHCETHQSHSSCVHGKDRQQGFSGINPSSSGDLSDRDAVTRKIDKVLLPRSSPPPYHKRSKHNEGHQEDRQARERENHCVPSASLSPVAHREEETSGRTGRKEDGGGRGVRYSPPIPKSHNQNTSEPPRRNAPITLTNAANLLQNPSESAKLQPKDFSELGRRIWQNLFEATPTDHHYQASSNITLNGLGLHPTQADDMNAPQNYEHEEESAVPARVKGSVIPRHVRWQTQSPSRCSRSSLPKSFQPAAPTYQHVDGEQANNTDGKFIRMKFGKKVKMVQIPQCAVTDTVDDEVQVLVRHGKSVIWRNYKTFDHE</sequence>